<evidence type="ECO:0000313" key="6">
    <source>
        <dbReference type="EMBL" id="WYY07291.1"/>
    </source>
</evidence>
<accession>A0ABZ2U1W1</accession>
<evidence type="ECO:0000256" key="1">
    <source>
        <dbReference type="ARBA" id="ARBA00004141"/>
    </source>
</evidence>
<evidence type="ECO:0000313" key="7">
    <source>
        <dbReference type="Proteomes" id="UP001479933"/>
    </source>
</evidence>
<dbReference type="RefSeq" id="WP_066168082.1">
    <property type="nucleotide sequence ID" value="NZ_CP136137.1"/>
</dbReference>
<keyword evidence="3 5" id="KW-1133">Transmembrane helix</keyword>
<dbReference type="EMBL" id="CP136137">
    <property type="protein sequence ID" value="WYY07291.1"/>
    <property type="molecule type" value="Genomic_DNA"/>
</dbReference>
<keyword evidence="2 5" id="KW-0812">Transmembrane</keyword>
<evidence type="ECO:0000256" key="4">
    <source>
        <dbReference type="ARBA" id="ARBA00023136"/>
    </source>
</evidence>
<keyword evidence="7" id="KW-1185">Reference proteome</keyword>
<keyword evidence="4 5" id="KW-0472">Membrane</keyword>
<dbReference type="Pfam" id="PF13564">
    <property type="entry name" value="DoxX_2"/>
    <property type="match status" value="1"/>
</dbReference>
<dbReference type="Proteomes" id="UP001479933">
    <property type="component" value="Chromosome"/>
</dbReference>
<gene>
    <name evidence="6" type="ORF">RVF87_20225</name>
</gene>
<proteinExistence type="predicted"/>
<protein>
    <submittedName>
        <fullName evidence="6">DoxX family protein</fullName>
    </submittedName>
</protein>
<organism evidence="6 7">
    <name type="scientific">Gordonia hydrophobica</name>
    <dbReference type="NCBI Taxonomy" id="40516"/>
    <lineage>
        <taxon>Bacteria</taxon>
        <taxon>Bacillati</taxon>
        <taxon>Actinomycetota</taxon>
        <taxon>Actinomycetes</taxon>
        <taxon>Mycobacteriales</taxon>
        <taxon>Gordoniaceae</taxon>
        <taxon>Gordonia</taxon>
    </lineage>
</organism>
<comment type="subcellular location">
    <subcellularLocation>
        <location evidence="1">Membrane</location>
        <topology evidence="1">Multi-pass membrane protein</topology>
    </subcellularLocation>
</comment>
<evidence type="ECO:0000256" key="2">
    <source>
        <dbReference type="ARBA" id="ARBA00022692"/>
    </source>
</evidence>
<dbReference type="InterPro" id="IPR032808">
    <property type="entry name" value="DoxX"/>
</dbReference>
<sequence length="120" mass="12147">MIIALWIVNAILAVLFLTAGAMKVVRTKSALADSGMAWTTDASVGQVKTIGALEVVGALGLILPRATDIAPVLSPLAAVGLSLTMVGAIALHVRRNESFLAPAGLLVVTVASAVLGFATL</sequence>
<evidence type="ECO:0000256" key="3">
    <source>
        <dbReference type="ARBA" id="ARBA00022989"/>
    </source>
</evidence>
<name>A0ABZ2U1W1_9ACTN</name>
<reference evidence="6 7" key="1">
    <citation type="journal article" date="2023" name="Virus Evol.">
        <title>Computational host range prediction-The good, the bad, and the ugly.</title>
        <authorList>
            <person name="Howell A.A."/>
            <person name="Versoza C.J."/>
            <person name="Pfeifer S.P."/>
        </authorList>
    </citation>
    <scope>NUCLEOTIDE SEQUENCE [LARGE SCALE GENOMIC DNA]</scope>
    <source>
        <strain evidence="6 7">1610/1b</strain>
    </source>
</reference>
<evidence type="ECO:0000256" key="5">
    <source>
        <dbReference type="SAM" id="Phobius"/>
    </source>
</evidence>
<feature type="transmembrane region" description="Helical" evidence="5">
    <location>
        <begin position="99"/>
        <end position="118"/>
    </location>
</feature>
<feature type="transmembrane region" description="Helical" evidence="5">
    <location>
        <begin position="75"/>
        <end position="93"/>
    </location>
</feature>